<proteinExistence type="predicted"/>
<keyword evidence="1" id="KW-0472">Membrane</keyword>
<dbReference type="EMBL" id="UFXS01000001">
    <property type="protein sequence ID" value="STD58545.1"/>
    <property type="molecule type" value="Genomic_DNA"/>
</dbReference>
<reference evidence="4 5" key="1">
    <citation type="submission" date="2018-06" db="EMBL/GenBank/DDBJ databases">
        <authorList>
            <consortium name="Pathogen Informatics"/>
            <person name="Doyle S."/>
        </authorList>
    </citation>
    <scope>NUCLEOTIDE SEQUENCE [LARGE SCALE GENOMIC DNA]</scope>
    <source>
        <strain evidence="4 5">NCTC13456</strain>
    </source>
</reference>
<keyword evidence="1" id="KW-0812">Transmembrane</keyword>
<evidence type="ECO:0000313" key="4">
    <source>
        <dbReference type="EMBL" id="STD58545.1"/>
    </source>
</evidence>
<evidence type="ECO:0000259" key="3">
    <source>
        <dbReference type="PROSITE" id="PS01124"/>
    </source>
</evidence>
<dbReference type="SUPFAM" id="SSF48452">
    <property type="entry name" value="TPR-like"/>
    <property type="match status" value="1"/>
</dbReference>
<dbReference type="GO" id="GO:0003700">
    <property type="term" value="F:DNA-binding transcription factor activity"/>
    <property type="evidence" value="ECO:0007669"/>
    <property type="project" value="InterPro"/>
</dbReference>
<evidence type="ECO:0000256" key="2">
    <source>
        <dbReference type="SAM" id="SignalP"/>
    </source>
</evidence>
<organism evidence="4 5">
    <name type="scientific">Empedobacter falsenii</name>
    <dbReference type="NCBI Taxonomy" id="343874"/>
    <lineage>
        <taxon>Bacteria</taxon>
        <taxon>Pseudomonadati</taxon>
        <taxon>Bacteroidota</taxon>
        <taxon>Flavobacteriia</taxon>
        <taxon>Flavobacteriales</taxon>
        <taxon>Weeksellaceae</taxon>
        <taxon>Empedobacter</taxon>
    </lineage>
</organism>
<evidence type="ECO:0000313" key="5">
    <source>
        <dbReference type="Proteomes" id="UP000254737"/>
    </source>
</evidence>
<feature type="chain" id="PRO_5016971383" evidence="2">
    <location>
        <begin position="21"/>
        <end position="560"/>
    </location>
</feature>
<dbReference type="InterPro" id="IPR018060">
    <property type="entry name" value="HTH_AraC"/>
</dbReference>
<feature type="signal peptide" evidence="2">
    <location>
        <begin position="1"/>
        <end position="20"/>
    </location>
</feature>
<keyword evidence="1" id="KW-1133">Transmembrane helix</keyword>
<sequence length="560" mass="65977">MKRVVVYTYILFLLPLITMANQVDSLASKDNAYLIEKLDELVHEKHHPNAMIYVQAYIRNAKKEKDKLNLFYAYKEGIFFSSHLNTQIEYADSAIITARKLKNKDLIATALLSKGLAYYKAKDYREALQNYLYADQELKYSKDQYLLHKVTFNMAMIKIKLNQCNQAEELLLKCKNFFQSKPENKDYQAYLLNTIYQLASLHQEVGNKAKAKELNQLGLNKSKLENNEFFHRYFTINKAIDEFLNDQFVTSIQLLSTKEDILIKTNDFNTLTKIYYYKAKAFDKLNNQQHKIIYFNKIDSIFNEYNFLEIKYRPIYENILEETLVASDTNRQLYVINQLLKMDELNYKLDAEMSQVVYKEYDTVQLLKLKEKILNKSQKLYYVLAACFTGIIVLIVGIVKTRNKNKHLIEKYNLFIEESAQSSYTERRISIKDEEDLNKEAFESLLLKFEEFERDREFLNPNITVVSLAKSFSTNTTYLSKCVNQYKGINFPSYINRLRIKFITDLLQEQPQYLNYSVGALGEIAGYMNPRQFSNVFYSETGLRPLDFIKIQKQKNKESI</sequence>
<name>A0A376GCN2_9FLAO</name>
<dbReference type="PROSITE" id="PS01124">
    <property type="entry name" value="HTH_ARAC_FAMILY_2"/>
    <property type="match status" value="1"/>
</dbReference>
<dbReference type="SMART" id="SM00342">
    <property type="entry name" value="HTH_ARAC"/>
    <property type="match status" value="1"/>
</dbReference>
<dbReference type="AlphaFoldDB" id="A0A376GCN2"/>
<feature type="transmembrane region" description="Helical" evidence="1">
    <location>
        <begin position="380"/>
        <end position="399"/>
    </location>
</feature>
<dbReference type="GO" id="GO:0043565">
    <property type="term" value="F:sequence-specific DNA binding"/>
    <property type="evidence" value="ECO:0007669"/>
    <property type="project" value="InterPro"/>
</dbReference>
<keyword evidence="2" id="KW-0732">Signal</keyword>
<dbReference type="Gene3D" id="1.25.40.10">
    <property type="entry name" value="Tetratricopeptide repeat domain"/>
    <property type="match status" value="1"/>
</dbReference>
<dbReference type="InterPro" id="IPR011990">
    <property type="entry name" value="TPR-like_helical_dom_sf"/>
</dbReference>
<dbReference type="Proteomes" id="UP000254737">
    <property type="component" value="Unassembled WGS sequence"/>
</dbReference>
<accession>A0A376GCN2</accession>
<gene>
    <name evidence="4" type="ORF">NCTC13456_02169</name>
</gene>
<protein>
    <submittedName>
        <fullName evidence="4">Adenosine deaminase</fullName>
    </submittedName>
</protein>
<feature type="domain" description="HTH araC/xylS-type" evidence="3">
    <location>
        <begin position="444"/>
        <end position="551"/>
    </location>
</feature>
<evidence type="ECO:0000256" key="1">
    <source>
        <dbReference type="SAM" id="Phobius"/>
    </source>
</evidence>
<dbReference type="Gene3D" id="1.10.10.60">
    <property type="entry name" value="Homeodomain-like"/>
    <property type="match status" value="2"/>
</dbReference>